<keyword evidence="1 3" id="KW-0560">Oxidoreductase</keyword>
<dbReference type="Gene3D" id="3.40.309.10">
    <property type="entry name" value="Aldehyde Dehydrogenase, Chain A, domain 2"/>
    <property type="match status" value="2"/>
</dbReference>
<evidence type="ECO:0000256" key="2">
    <source>
        <dbReference type="PROSITE-ProRule" id="PRU10007"/>
    </source>
</evidence>
<feature type="domain" description="Aldehyde dehydrogenase" evidence="4">
    <location>
        <begin position="111"/>
        <end position="214"/>
    </location>
</feature>
<dbReference type="KEGG" id="aht:ANTHELSMS3_04585"/>
<evidence type="ECO:0000313" key="5">
    <source>
        <dbReference type="EMBL" id="ASP23686.1"/>
    </source>
</evidence>
<gene>
    <name evidence="5" type="ORF">ANTHELSMS3_04585</name>
</gene>
<dbReference type="AlphaFoldDB" id="A0A222EBV9"/>
<dbReference type="Gene3D" id="3.40.605.10">
    <property type="entry name" value="Aldehyde Dehydrogenase, Chain A, domain 1"/>
    <property type="match status" value="2"/>
</dbReference>
<geneLocation type="plasmid" evidence="6">
    <name>psms3-3</name>
</geneLocation>
<keyword evidence="5" id="KW-0614">Plasmid</keyword>
<feature type="domain" description="Aldehyde dehydrogenase" evidence="4">
    <location>
        <begin position="3"/>
        <end position="110"/>
    </location>
</feature>
<dbReference type="InterPro" id="IPR029510">
    <property type="entry name" value="Ald_DH_CS_GLU"/>
</dbReference>
<name>A0A222EBV9_9RHOB</name>
<dbReference type="InterPro" id="IPR015590">
    <property type="entry name" value="Aldehyde_DH_dom"/>
</dbReference>
<reference evidence="5 6" key="1">
    <citation type="submission" date="2017-07" db="EMBL/GenBank/DDBJ databases">
        <title>Genome Sequence of Antarctobacter heliothermus Strain SMS3 Isolated from a culture of the Diatom Skeletonema marinoi.</title>
        <authorList>
            <person name="Topel M."/>
            <person name="Pinder M.I.M."/>
            <person name="Johansson O.N."/>
            <person name="Kourtchenko O."/>
            <person name="Godhe A."/>
            <person name="Clarke A.K."/>
        </authorList>
    </citation>
    <scope>NUCLEOTIDE SEQUENCE [LARGE SCALE GENOMIC DNA]</scope>
    <source>
        <strain evidence="5 6">SMS3</strain>
        <plasmid evidence="6">Plasmid psms3-3</plasmid>
    </source>
</reference>
<dbReference type="Pfam" id="PF00171">
    <property type="entry name" value="Aldedh"/>
    <property type="match status" value="2"/>
</dbReference>
<dbReference type="GO" id="GO:0016620">
    <property type="term" value="F:oxidoreductase activity, acting on the aldehyde or oxo group of donors, NAD or NADP as acceptor"/>
    <property type="evidence" value="ECO:0007669"/>
    <property type="project" value="InterPro"/>
</dbReference>
<accession>A0A222EBV9</accession>
<keyword evidence="6" id="KW-1185">Reference proteome</keyword>
<evidence type="ECO:0000256" key="1">
    <source>
        <dbReference type="ARBA" id="ARBA00023002"/>
    </source>
</evidence>
<sequence>MFAVARTAAALAVGNAVIVKPPETSSLSATVLADIVREVLPQGLFNIVTGDGKGAGNAIARHPDIKRIAFIGSPETGRLLQRSAAEAAVKHISLELGGKNPMIVFPDCDPDVRPGMHLWQREVFGPVMAIGRWSNFCEAVSLTNSTEFGLTAAIGTHDLDDALGMARRVRSGHIWINGSSAHFPGVPFGSMGSSGVGREEGRDELLTYTEAKSINVMLRPRT</sequence>
<organism evidence="5 6">
    <name type="scientific">Antarctobacter heliothermus</name>
    <dbReference type="NCBI Taxonomy" id="74033"/>
    <lineage>
        <taxon>Bacteria</taxon>
        <taxon>Pseudomonadati</taxon>
        <taxon>Pseudomonadota</taxon>
        <taxon>Alphaproteobacteria</taxon>
        <taxon>Rhodobacterales</taxon>
        <taxon>Roseobacteraceae</taxon>
        <taxon>Antarctobacter</taxon>
    </lineage>
</organism>
<proteinExistence type="inferred from homology"/>
<dbReference type="Proteomes" id="UP000203589">
    <property type="component" value="Plasmid pSMS3-3"/>
</dbReference>
<dbReference type="EMBL" id="CP022543">
    <property type="protein sequence ID" value="ASP23686.1"/>
    <property type="molecule type" value="Genomic_DNA"/>
</dbReference>
<dbReference type="SUPFAM" id="SSF53720">
    <property type="entry name" value="ALDH-like"/>
    <property type="match status" value="1"/>
</dbReference>
<comment type="similarity">
    <text evidence="3">Belongs to the aldehyde dehydrogenase family.</text>
</comment>
<feature type="active site" evidence="2">
    <location>
        <position position="95"/>
    </location>
</feature>
<dbReference type="InterPro" id="IPR016162">
    <property type="entry name" value="Ald_DH_N"/>
</dbReference>
<evidence type="ECO:0000256" key="3">
    <source>
        <dbReference type="RuleBase" id="RU003345"/>
    </source>
</evidence>
<dbReference type="PROSITE" id="PS00687">
    <property type="entry name" value="ALDEHYDE_DEHYDR_GLU"/>
    <property type="match status" value="1"/>
</dbReference>
<dbReference type="InterPro" id="IPR016161">
    <property type="entry name" value="Ald_DH/histidinol_DH"/>
</dbReference>
<protein>
    <submittedName>
        <fullName evidence="5">NAD-dependent succinate-semialdehyde dehydrogenase</fullName>
    </submittedName>
</protein>
<dbReference type="PANTHER" id="PTHR11699">
    <property type="entry name" value="ALDEHYDE DEHYDROGENASE-RELATED"/>
    <property type="match status" value="1"/>
</dbReference>
<evidence type="ECO:0000313" key="6">
    <source>
        <dbReference type="Proteomes" id="UP000203589"/>
    </source>
</evidence>
<dbReference type="InterPro" id="IPR016163">
    <property type="entry name" value="Ald_DH_C"/>
</dbReference>
<evidence type="ECO:0000259" key="4">
    <source>
        <dbReference type="Pfam" id="PF00171"/>
    </source>
</evidence>